<dbReference type="EMBL" id="JAAQHG020000029">
    <property type="protein sequence ID" value="KAL1584022.1"/>
    <property type="molecule type" value="Genomic_DNA"/>
</dbReference>
<gene>
    <name evidence="3" type="ORF">WHR41_08100</name>
</gene>
<dbReference type="AlphaFoldDB" id="A0AB34KG93"/>
<reference evidence="3 4" key="1">
    <citation type="journal article" date="2020" name="Microbiol. Resour. Announc.">
        <title>Draft Genome Sequence of a Cladosporium Species Isolated from the Mesophotic Ascidian Didemnum maculosum.</title>
        <authorList>
            <person name="Gioti A."/>
            <person name="Siaperas R."/>
            <person name="Nikolaivits E."/>
            <person name="Le Goff G."/>
            <person name="Ouazzani J."/>
            <person name="Kotoulas G."/>
            <person name="Topakas E."/>
        </authorList>
    </citation>
    <scope>NUCLEOTIDE SEQUENCE [LARGE SCALE GENOMIC DNA]</scope>
    <source>
        <strain evidence="3 4">TM138-S3</strain>
    </source>
</reference>
<dbReference type="InterPro" id="IPR036875">
    <property type="entry name" value="Znf_CCHC_sf"/>
</dbReference>
<dbReference type="Gene3D" id="4.10.60.10">
    <property type="entry name" value="Zinc finger, CCHC-type"/>
    <property type="match status" value="1"/>
</dbReference>
<dbReference type="GeneID" id="96009542"/>
<feature type="region of interest" description="Disordered" evidence="1">
    <location>
        <begin position="1"/>
        <end position="59"/>
    </location>
</feature>
<evidence type="ECO:0000313" key="4">
    <source>
        <dbReference type="Proteomes" id="UP000803884"/>
    </source>
</evidence>
<organism evidence="3 4">
    <name type="scientific">Cladosporium halotolerans</name>
    <dbReference type="NCBI Taxonomy" id="1052096"/>
    <lineage>
        <taxon>Eukaryota</taxon>
        <taxon>Fungi</taxon>
        <taxon>Dikarya</taxon>
        <taxon>Ascomycota</taxon>
        <taxon>Pezizomycotina</taxon>
        <taxon>Dothideomycetes</taxon>
        <taxon>Dothideomycetidae</taxon>
        <taxon>Cladosporiales</taxon>
        <taxon>Cladosporiaceae</taxon>
        <taxon>Cladosporium</taxon>
    </lineage>
</organism>
<proteinExistence type="predicted"/>
<dbReference type="RefSeq" id="XP_069227128.1">
    <property type="nucleotide sequence ID" value="XM_069376704.1"/>
</dbReference>
<name>A0AB34KG93_9PEZI</name>
<protein>
    <recommendedName>
        <fullName evidence="2">CCHC-type domain-containing protein</fullName>
    </recommendedName>
</protein>
<dbReference type="GO" id="GO:0003676">
    <property type="term" value="F:nucleic acid binding"/>
    <property type="evidence" value="ECO:0007669"/>
    <property type="project" value="InterPro"/>
</dbReference>
<dbReference type="SUPFAM" id="SSF57756">
    <property type="entry name" value="Retrovirus zinc finger-like domains"/>
    <property type="match status" value="1"/>
</dbReference>
<comment type="caution">
    <text evidence="3">The sequence shown here is derived from an EMBL/GenBank/DDBJ whole genome shotgun (WGS) entry which is preliminary data.</text>
</comment>
<keyword evidence="4" id="KW-1185">Reference proteome</keyword>
<evidence type="ECO:0000256" key="1">
    <source>
        <dbReference type="SAM" id="MobiDB-lite"/>
    </source>
</evidence>
<evidence type="ECO:0000259" key="2">
    <source>
        <dbReference type="SMART" id="SM00343"/>
    </source>
</evidence>
<dbReference type="GO" id="GO:0008270">
    <property type="term" value="F:zinc ion binding"/>
    <property type="evidence" value="ECO:0007669"/>
    <property type="project" value="InterPro"/>
</dbReference>
<accession>A0AB34KG93</accession>
<feature type="compositionally biased region" description="Polar residues" evidence="1">
    <location>
        <begin position="224"/>
        <end position="235"/>
    </location>
</feature>
<dbReference type="Proteomes" id="UP000803884">
    <property type="component" value="Unassembled WGS sequence"/>
</dbReference>
<feature type="domain" description="CCHC-type" evidence="2">
    <location>
        <begin position="423"/>
        <end position="439"/>
    </location>
</feature>
<feature type="domain" description="CCHC-type" evidence="2">
    <location>
        <begin position="442"/>
        <end position="458"/>
    </location>
</feature>
<feature type="region of interest" description="Disordered" evidence="1">
    <location>
        <begin position="204"/>
        <end position="235"/>
    </location>
</feature>
<sequence>MAAAARPLPQPDDSASPGVTRLGRSRASRTAIDYKGLHRGTLARERIPSQSTDKSSDVQESRLETILKAIAGVHDSVDERFALVQEAIDQVPDVSQVKEAVADEVKDVVQEQLRVTVQREIVHAIGEEVKRTVQQQVSEVVRREIRSVVQHEVMNIVDGRVAAIVRQQVTSIVKEQVTAIVQQQVTSIVQEQVTAIVEKQLSSVQHSSPNPSYADVARTPPGSRPSNLRTISNRTTPSTFTDTLYCTVDVTNVEEAERDNASVSKIRQNIEKEMGKGEEGSGWRCVAVTRDPRHAARIRVTCRDESELARVKEVVEKTKAVGSRVLRDQWYPVKVDNACRTAVLDGHGELRTGAVEMLEKENEVSTAKISWLSRKDVQKAYGSMVVYVTKRADAARLLEGQYFIVDGESAFTRVFEPRRGPMQCFRCLSLGHKAFSCTKEQVCSRYAQPGHRHSDCQAEQPKCAICDGPHESPSRQCRILYPATDV</sequence>
<dbReference type="SMART" id="SM00343">
    <property type="entry name" value="ZnF_C2HC"/>
    <property type="match status" value="2"/>
</dbReference>
<dbReference type="InterPro" id="IPR001878">
    <property type="entry name" value="Znf_CCHC"/>
</dbReference>
<evidence type="ECO:0000313" key="3">
    <source>
        <dbReference type="EMBL" id="KAL1584022.1"/>
    </source>
</evidence>